<protein>
    <submittedName>
        <fullName evidence="1">Uncharacterized protein</fullName>
    </submittedName>
</protein>
<evidence type="ECO:0000313" key="2">
    <source>
        <dbReference type="Proteomes" id="UP000831701"/>
    </source>
</evidence>
<proteinExistence type="predicted"/>
<evidence type="ECO:0000313" key="1">
    <source>
        <dbReference type="EMBL" id="KAI3358657.1"/>
    </source>
</evidence>
<organism evidence="1 2">
    <name type="scientific">Scortum barcoo</name>
    <name type="common">barcoo grunter</name>
    <dbReference type="NCBI Taxonomy" id="214431"/>
    <lineage>
        <taxon>Eukaryota</taxon>
        <taxon>Metazoa</taxon>
        <taxon>Chordata</taxon>
        <taxon>Craniata</taxon>
        <taxon>Vertebrata</taxon>
        <taxon>Euteleostomi</taxon>
        <taxon>Actinopterygii</taxon>
        <taxon>Neopterygii</taxon>
        <taxon>Teleostei</taxon>
        <taxon>Neoteleostei</taxon>
        <taxon>Acanthomorphata</taxon>
        <taxon>Eupercaria</taxon>
        <taxon>Centrarchiformes</taxon>
        <taxon>Terapontoidei</taxon>
        <taxon>Terapontidae</taxon>
        <taxon>Scortum</taxon>
    </lineage>
</organism>
<accession>A0ACB8VUR2</accession>
<reference evidence="1" key="1">
    <citation type="submission" date="2022-04" db="EMBL/GenBank/DDBJ databases">
        <title>Jade perch genome.</title>
        <authorList>
            <person name="Chao B."/>
        </authorList>
    </citation>
    <scope>NUCLEOTIDE SEQUENCE</scope>
    <source>
        <strain evidence="1">CB-2022</strain>
    </source>
</reference>
<comment type="caution">
    <text evidence="1">The sequence shown here is derived from an EMBL/GenBank/DDBJ whole genome shotgun (WGS) entry which is preliminary data.</text>
</comment>
<dbReference type="Proteomes" id="UP000831701">
    <property type="component" value="Chromosome 18"/>
</dbReference>
<name>A0ACB8VUR2_9TELE</name>
<keyword evidence="2" id="KW-1185">Reference proteome</keyword>
<dbReference type="EMBL" id="CM041548">
    <property type="protein sequence ID" value="KAI3358657.1"/>
    <property type="molecule type" value="Genomic_DNA"/>
</dbReference>
<gene>
    <name evidence="1" type="ORF">L3Q82_015070</name>
</gene>
<sequence>ITQGRRLVKDCILEFRTQAAEVDWTEESLCAAFHRGLYSRLQAHRRERRLDPVPYRVPKPSVAASPSPSGSTPENLSSPAAEEPMQLGRACLSPEERSRRFRADGPPIQSSPHEKPMDLSRVPPIYHDLGEVFSKDKAYWPYDCAIELLPDTPLPSSRLYNLSRKPWRNTLRTLWLPALSARLLHLGFFFVKKKDSTLRPCIDFRGLNNITVKNKYPLPVIDSAFTPLQGATIFTKLDLRNAYHLVRIREGDEWKTAFNTPLGHFEYLVMQFGLTNAPAVFQALINDVLCDFLNHFVFVYLDDILIYSKNLSDHQLHVRQVLQRLLENRLFVKTRPRSQVSFLGFILKEQQVLADPEKVRAVVEWPALTNRKLLQRFLGFANFYRRFIR</sequence>
<feature type="non-terminal residue" evidence="1">
    <location>
        <position position="1"/>
    </location>
</feature>